<comment type="caution">
    <text evidence="13">The sequence shown here is derived from an EMBL/GenBank/DDBJ whole genome shotgun (WGS) entry which is preliminary data.</text>
</comment>
<feature type="non-terminal residue" evidence="13">
    <location>
        <position position="1"/>
    </location>
</feature>
<keyword evidence="9" id="KW-0408">Iron</keyword>
<dbReference type="PANTHER" id="PTHR16821">
    <property type="entry name" value="FRATAXIN"/>
    <property type="match status" value="1"/>
</dbReference>
<dbReference type="EMBL" id="RWGY01000009">
    <property type="protein sequence ID" value="TVU34880.1"/>
    <property type="molecule type" value="Genomic_DNA"/>
</dbReference>
<evidence type="ECO:0000256" key="4">
    <source>
        <dbReference type="ARBA" id="ARBA00022434"/>
    </source>
</evidence>
<comment type="similarity">
    <text evidence="2">Belongs to the frataxin family.</text>
</comment>
<keyword evidence="6" id="KW-0410">Iron transport</keyword>
<evidence type="ECO:0000313" key="14">
    <source>
        <dbReference type="Proteomes" id="UP000324897"/>
    </source>
</evidence>
<dbReference type="FunFam" id="3.30.920.10:FF:000003">
    <property type="entry name" value="Frataxin, mitochondrial"/>
    <property type="match status" value="1"/>
</dbReference>
<evidence type="ECO:0000256" key="8">
    <source>
        <dbReference type="ARBA" id="ARBA00023002"/>
    </source>
</evidence>
<keyword evidence="11" id="KW-0496">Mitochondrion</keyword>
<evidence type="ECO:0000256" key="11">
    <source>
        <dbReference type="ARBA" id="ARBA00023128"/>
    </source>
</evidence>
<keyword evidence="7" id="KW-0809">Transit peptide</keyword>
<evidence type="ECO:0000256" key="12">
    <source>
        <dbReference type="ARBA" id="ARBA00047990"/>
    </source>
</evidence>
<dbReference type="InterPro" id="IPR036524">
    <property type="entry name" value="Frataxin/CyaY_sf"/>
</dbReference>
<evidence type="ECO:0000313" key="13">
    <source>
        <dbReference type="EMBL" id="TVU34880.1"/>
    </source>
</evidence>
<dbReference type="GO" id="GO:0016226">
    <property type="term" value="P:iron-sulfur cluster assembly"/>
    <property type="evidence" value="ECO:0007669"/>
    <property type="project" value="InterPro"/>
</dbReference>
<dbReference type="SUPFAM" id="SSF55387">
    <property type="entry name" value="Frataxin/Nqo15-like"/>
    <property type="match status" value="1"/>
</dbReference>
<gene>
    <name evidence="13" type="ORF">EJB05_16735</name>
</gene>
<evidence type="ECO:0000256" key="6">
    <source>
        <dbReference type="ARBA" id="ARBA00022496"/>
    </source>
</evidence>
<dbReference type="GO" id="GO:0005739">
    <property type="term" value="C:mitochondrion"/>
    <property type="evidence" value="ECO:0007669"/>
    <property type="project" value="UniProtKB-SubCell"/>
</dbReference>
<proteinExistence type="inferred from homology"/>
<dbReference type="AlphaFoldDB" id="A0A5J9VIN9"/>
<dbReference type="NCBIfam" id="TIGR03421">
    <property type="entry name" value="FeS_CyaY"/>
    <property type="match status" value="1"/>
</dbReference>
<dbReference type="GO" id="GO:0051537">
    <property type="term" value="F:2 iron, 2 sulfur cluster binding"/>
    <property type="evidence" value="ECO:0007669"/>
    <property type="project" value="TreeGrafter"/>
</dbReference>
<protein>
    <recommendedName>
        <fullName evidence="3">ferroxidase</fullName>
        <ecNumber evidence="3">1.16.3.1</ecNumber>
    </recommendedName>
</protein>
<evidence type="ECO:0000256" key="10">
    <source>
        <dbReference type="ARBA" id="ARBA00023065"/>
    </source>
</evidence>
<evidence type="ECO:0000256" key="3">
    <source>
        <dbReference type="ARBA" id="ARBA00013107"/>
    </source>
</evidence>
<evidence type="ECO:0000256" key="5">
    <source>
        <dbReference type="ARBA" id="ARBA00022448"/>
    </source>
</evidence>
<dbReference type="GO" id="GO:0006826">
    <property type="term" value="P:iron ion transport"/>
    <property type="evidence" value="ECO:0007669"/>
    <property type="project" value="UniProtKB-KW"/>
</dbReference>
<keyword evidence="4" id="KW-0409">Iron storage</keyword>
<comment type="subcellular location">
    <subcellularLocation>
        <location evidence="1">Mitochondrion</location>
    </subcellularLocation>
</comment>
<evidence type="ECO:0000256" key="9">
    <source>
        <dbReference type="ARBA" id="ARBA00023004"/>
    </source>
</evidence>
<dbReference type="PANTHER" id="PTHR16821:SF2">
    <property type="entry name" value="FRATAXIN, MITOCHONDRIAL"/>
    <property type="match status" value="1"/>
</dbReference>
<keyword evidence="14" id="KW-1185">Reference proteome</keyword>
<comment type="catalytic activity">
    <reaction evidence="12">
        <text>4 Fe(2+) + O2 + 4 H(+) = 4 Fe(3+) + 2 H2O</text>
        <dbReference type="Rhea" id="RHEA:11148"/>
        <dbReference type="ChEBI" id="CHEBI:15377"/>
        <dbReference type="ChEBI" id="CHEBI:15378"/>
        <dbReference type="ChEBI" id="CHEBI:15379"/>
        <dbReference type="ChEBI" id="CHEBI:29033"/>
        <dbReference type="ChEBI" id="CHEBI:29034"/>
        <dbReference type="EC" id="1.16.3.1"/>
    </reaction>
</comment>
<dbReference type="InterPro" id="IPR017789">
    <property type="entry name" value="Frataxin"/>
</dbReference>
<dbReference type="GO" id="GO:0008198">
    <property type="term" value="F:ferrous iron binding"/>
    <property type="evidence" value="ECO:0007669"/>
    <property type="project" value="TreeGrafter"/>
</dbReference>
<keyword evidence="8" id="KW-0560">Oxidoreductase</keyword>
<dbReference type="PRINTS" id="PR00904">
    <property type="entry name" value="FRATAXIN"/>
</dbReference>
<evidence type="ECO:0000256" key="7">
    <source>
        <dbReference type="ARBA" id="ARBA00022946"/>
    </source>
</evidence>
<keyword evidence="5" id="KW-0813">Transport</keyword>
<keyword evidence="10" id="KW-0406">Ion transport</keyword>
<dbReference type="Proteomes" id="UP000324897">
    <property type="component" value="Unassembled WGS sequence"/>
</dbReference>
<sequence length="288" mass="31105">LTGPGGLGRYRRDYCVQSVLLHAAPFSPISSAAVTAAATMASRKLLIGLLNAGRRRLQARAASKLFSAPNLPETTASRPLASAAASTKLLGGSSAALLFASRTISSTHMVAQPAGDAPSPASSEHKFVFLNLAVLSPWCVSAHNSRAVCKICGSLVSKEILAELMTCHLRTLNRWIMPEGEFHKLADETIHDLLEKLEEYGDSVQMDGFDIDYGNQVLTLRLGDLGTYVVNKQTPNRQIWLSSPVSGPSRFDWDAETSSWIYKRTGAKLVHLLEKEIGELCGTPVELS</sequence>
<dbReference type="Pfam" id="PF01491">
    <property type="entry name" value="Frataxin_Cyay"/>
    <property type="match status" value="1"/>
</dbReference>
<dbReference type="SMART" id="SM01219">
    <property type="entry name" value="Frataxin_Cyay"/>
    <property type="match status" value="1"/>
</dbReference>
<dbReference type="EC" id="1.16.3.1" evidence="3"/>
<evidence type="ECO:0000256" key="1">
    <source>
        <dbReference type="ARBA" id="ARBA00004173"/>
    </source>
</evidence>
<evidence type="ECO:0000256" key="2">
    <source>
        <dbReference type="ARBA" id="ARBA00008183"/>
    </source>
</evidence>
<dbReference type="Gene3D" id="3.30.920.10">
    <property type="entry name" value="Frataxin/CyaY"/>
    <property type="match status" value="1"/>
</dbReference>
<dbReference type="PROSITE" id="PS01344">
    <property type="entry name" value="FRATAXIN_1"/>
    <property type="match status" value="1"/>
</dbReference>
<dbReference type="InterPro" id="IPR020895">
    <property type="entry name" value="Frataxin_CS"/>
</dbReference>
<dbReference type="OrthoDB" id="1897642at2759"/>
<dbReference type="InterPro" id="IPR002908">
    <property type="entry name" value="Frataxin/CyaY"/>
</dbReference>
<organism evidence="13 14">
    <name type="scientific">Eragrostis curvula</name>
    <name type="common">weeping love grass</name>
    <dbReference type="NCBI Taxonomy" id="38414"/>
    <lineage>
        <taxon>Eukaryota</taxon>
        <taxon>Viridiplantae</taxon>
        <taxon>Streptophyta</taxon>
        <taxon>Embryophyta</taxon>
        <taxon>Tracheophyta</taxon>
        <taxon>Spermatophyta</taxon>
        <taxon>Magnoliopsida</taxon>
        <taxon>Liliopsida</taxon>
        <taxon>Poales</taxon>
        <taxon>Poaceae</taxon>
        <taxon>PACMAD clade</taxon>
        <taxon>Chloridoideae</taxon>
        <taxon>Eragrostideae</taxon>
        <taxon>Eragrostidinae</taxon>
        <taxon>Eragrostis</taxon>
    </lineage>
</organism>
<reference evidence="13 14" key="1">
    <citation type="journal article" date="2019" name="Sci. Rep.">
        <title>A high-quality genome of Eragrostis curvula grass provides insights into Poaceae evolution and supports new strategies to enhance forage quality.</title>
        <authorList>
            <person name="Carballo J."/>
            <person name="Santos B.A.C.M."/>
            <person name="Zappacosta D."/>
            <person name="Garbus I."/>
            <person name="Selva J.P."/>
            <person name="Gallo C.A."/>
            <person name="Diaz A."/>
            <person name="Albertini E."/>
            <person name="Caccamo M."/>
            <person name="Echenique V."/>
        </authorList>
    </citation>
    <scope>NUCLEOTIDE SEQUENCE [LARGE SCALE GENOMIC DNA]</scope>
    <source>
        <strain evidence="14">cv. Victoria</strain>
        <tissue evidence="13">Leaf</tissue>
    </source>
</reference>
<dbReference type="PROSITE" id="PS50810">
    <property type="entry name" value="FRATAXIN_2"/>
    <property type="match status" value="1"/>
</dbReference>
<dbReference type="GO" id="GO:0006879">
    <property type="term" value="P:intracellular iron ion homeostasis"/>
    <property type="evidence" value="ECO:0007669"/>
    <property type="project" value="UniProtKB-KW"/>
</dbReference>
<dbReference type="CDD" id="cd00503">
    <property type="entry name" value="Frataxin"/>
    <property type="match status" value="1"/>
</dbReference>
<name>A0A5J9VIN9_9POAL</name>
<dbReference type="GO" id="GO:0034986">
    <property type="term" value="F:iron chaperone activity"/>
    <property type="evidence" value="ECO:0007669"/>
    <property type="project" value="TreeGrafter"/>
</dbReference>
<dbReference type="GO" id="GO:0004322">
    <property type="term" value="F:ferroxidase activity"/>
    <property type="evidence" value="ECO:0007669"/>
    <property type="project" value="UniProtKB-EC"/>
</dbReference>
<dbReference type="GO" id="GO:0008199">
    <property type="term" value="F:ferric iron binding"/>
    <property type="evidence" value="ECO:0007669"/>
    <property type="project" value="InterPro"/>
</dbReference>
<accession>A0A5J9VIN9</accession>
<dbReference type="NCBIfam" id="TIGR03422">
    <property type="entry name" value="mito_frataxin"/>
    <property type="match status" value="1"/>
</dbReference>